<dbReference type="EMBL" id="PGLV01000001">
    <property type="protein sequence ID" value="POZ56391.1"/>
    <property type="molecule type" value="Genomic_DNA"/>
</dbReference>
<keyword evidence="1" id="KW-1133">Transmembrane helix</keyword>
<evidence type="ECO:0000256" key="1">
    <source>
        <dbReference type="SAM" id="Phobius"/>
    </source>
</evidence>
<comment type="caution">
    <text evidence="2">The sequence shown here is derived from an EMBL/GenBank/DDBJ whole genome shotgun (WGS) entry which is preliminary data.</text>
</comment>
<dbReference type="AlphaFoldDB" id="A0A2S5D011"/>
<reference evidence="3 5" key="2">
    <citation type="submission" date="2018-06" db="EMBL/GenBank/DDBJ databases">
        <authorList>
            <consortium name="Pathogen Informatics"/>
            <person name="Doyle S."/>
        </authorList>
    </citation>
    <scope>NUCLEOTIDE SEQUENCE [LARGE SCALE GENOMIC DNA]</scope>
    <source>
        <strain evidence="3 5">NCTC10338</strain>
    </source>
</reference>
<keyword evidence="1" id="KW-0812">Transmembrane</keyword>
<organism evidence="2 4">
    <name type="scientific">Lysinibacillus sphaericus</name>
    <name type="common">Bacillus sphaericus</name>
    <dbReference type="NCBI Taxonomy" id="1421"/>
    <lineage>
        <taxon>Bacteria</taxon>
        <taxon>Bacillati</taxon>
        <taxon>Bacillota</taxon>
        <taxon>Bacilli</taxon>
        <taxon>Bacillales</taxon>
        <taxon>Bacillaceae</taxon>
        <taxon>Lysinibacillus</taxon>
    </lineage>
</organism>
<dbReference type="EMBL" id="UFSZ01000001">
    <property type="protein sequence ID" value="SUV17275.1"/>
    <property type="molecule type" value="Genomic_DNA"/>
</dbReference>
<evidence type="ECO:0000313" key="4">
    <source>
        <dbReference type="Proteomes" id="UP000237319"/>
    </source>
</evidence>
<gene>
    <name evidence="2" type="ORF">LYSIN_01174</name>
    <name evidence="3" type="ORF">NCTC10338_02371</name>
</gene>
<name>A0A2S5D011_LYSSH</name>
<keyword evidence="1" id="KW-0472">Membrane</keyword>
<accession>A0A2S5D011</accession>
<reference evidence="2 4" key="1">
    <citation type="submission" date="2017-11" db="EMBL/GenBank/DDBJ databases">
        <title>Genome sequence of Lysinibacillus sphaericus, a lignin-degrading bacteria isolated from municipal solid waste soil.</title>
        <authorList>
            <person name="Persinoti G.F."/>
            <person name="Paixao D.A."/>
            <person name="Bugg T.D."/>
            <person name="Squina F.M."/>
        </authorList>
    </citation>
    <scope>NUCLEOTIDE SEQUENCE [LARGE SCALE GENOMIC DNA]</scope>
    <source>
        <strain evidence="2 4">A1</strain>
    </source>
</reference>
<keyword evidence="4" id="KW-1185">Reference proteome</keyword>
<dbReference type="Proteomes" id="UP000255295">
    <property type="component" value="Unassembled WGS sequence"/>
</dbReference>
<sequence length="31" mass="3613">MSFGGVPQWFFIIAVAFAICFILYAEWNSRK</sequence>
<evidence type="ECO:0000313" key="2">
    <source>
        <dbReference type="EMBL" id="POZ56391.1"/>
    </source>
</evidence>
<dbReference type="Proteomes" id="UP000237319">
    <property type="component" value="Unassembled WGS sequence"/>
</dbReference>
<feature type="transmembrane region" description="Helical" evidence="1">
    <location>
        <begin position="6"/>
        <end position="25"/>
    </location>
</feature>
<evidence type="ECO:0000313" key="5">
    <source>
        <dbReference type="Proteomes" id="UP000255295"/>
    </source>
</evidence>
<evidence type="ECO:0000313" key="3">
    <source>
        <dbReference type="EMBL" id="SUV17275.1"/>
    </source>
</evidence>
<proteinExistence type="predicted"/>
<protein>
    <submittedName>
        <fullName evidence="2">Uncharacterized protein</fullName>
    </submittedName>
</protein>